<keyword evidence="3" id="KW-0347">Helicase</keyword>
<dbReference type="Proteomes" id="UP000823775">
    <property type="component" value="Unassembled WGS sequence"/>
</dbReference>
<evidence type="ECO:0000256" key="6">
    <source>
        <dbReference type="SAM" id="MobiDB-lite"/>
    </source>
</evidence>
<dbReference type="EMBL" id="JACEIK010002660">
    <property type="protein sequence ID" value="MCD9638266.1"/>
    <property type="molecule type" value="Genomic_DNA"/>
</dbReference>
<evidence type="ECO:0000313" key="8">
    <source>
        <dbReference type="Proteomes" id="UP000823775"/>
    </source>
</evidence>
<feature type="region of interest" description="Disordered" evidence="6">
    <location>
        <begin position="26"/>
        <end position="72"/>
    </location>
</feature>
<evidence type="ECO:0000256" key="5">
    <source>
        <dbReference type="ARBA" id="ARBA00023242"/>
    </source>
</evidence>
<dbReference type="PANTHER" id="PTHR45821">
    <property type="entry name" value="SNF2 DOMAIN-CONTAINING PROTEIN CLASSY 2-RELATED"/>
    <property type="match status" value="1"/>
</dbReference>
<accession>A0ABS8UW49</accession>
<proteinExistence type="predicted"/>
<sequence length="227" mass="25624">MVGASTCLAVEVEKHNKRGAYLLRSPSLSKSKKKKLNHRNCNGPILPSDGEESKSSSRGPRRLMTQAQRTRGRRCERKYFGESASLWMSTASDFLDSSPGFSSIYGEGTKIKLPGVFHCLSRVKKNPDFIRMVKLESWAKSKSVLGISYDLFRILTVEDGEGYAKEIVRNTFNITRLLVLEEGFVMRKWACLSSSIDKNGRALEELRDIISLLFINVVKRKEGKLRA</sequence>
<comment type="subcellular location">
    <subcellularLocation>
        <location evidence="1">Nucleus</location>
    </subcellularLocation>
</comment>
<keyword evidence="8" id="KW-1185">Reference proteome</keyword>
<keyword evidence="2" id="KW-0547">Nucleotide-binding</keyword>
<organism evidence="7 8">
    <name type="scientific">Datura stramonium</name>
    <name type="common">Jimsonweed</name>
    <name type="synonym">Common thornapple</name>
    <dbReference type="NCBI Taxonomy" id="4076"/>
    <lineage>
        <taxon>Eukaryota</taxon>
        <taxon>Viridiplantae</taxon>
        <taxon>Streptophyta</taxon>
        <taxon>Embryophyta</taxon>
        <taxon>Tracheophyta</taxon>
        <taxon>Spermatophyta</taxon>
        <taxon>Magnoliopsida</taxon>
        <taxon>eudicotyledons</taxon>
        <taxon>Gunneridae</taxon>
        <taxon>Pentapetalae</taxon>
        <taxon>asterids</taxon>
        <taxon>lamiids</taxon>
        <taxon>Solanales</taxon>
        <taxon>Solanaceae</taxon>
        <taxon>Solanoideae</taxon>
        <taxon>Datureae</taxon>
        <taxon>Datura</taxon>
    </lineage>
</organism>
<name>A0ABS8UW49_DATST</name>
<evidence type="ECO:0000256" key="2">
    <source>
        <dbReference type="ARBA" id="ARBA00022741"/>
    </source>
</evidence>
<evidence type="ECO:0000256" key="3">
    <source>
        <dbReference type="ARBA" id="ARBA00022806"/>
    </source>
</evidence>
<gene>
    <name evidence="7" type="ORF">HAX54_022137</name>
</gene>
<keyword evidence="3" id="KW-0378">Hydrolase</keyword>
<keyword evidence="5" id="KW-0539">Nucleus</keyword>
<comment type="caution">
    <text evidence="7">The sequence shown here is derived from an EMBL/GenBank/DDBJ whole genome shotgun (WGS) entry which is preliminary data.</text>
</comment>
<evidence type="ECO:0000256" key="4">
    <source>
        <dbReference type="ARBA" id="ARBA00022840"/>
    </source>
</evidence>
<dbReference type="InterPro" id="IPR044567">
    <property type="entry name" value="CLSY/DRD1"/>
</dbReference>
<keyword evidence="4" id="KW-0067">ATP-binding</keyword>
<protein>
    <submittedName>
        <fullName evidence="7">Uncharacterized protein</fullName>
    </submittedName>
</protein>
<evidence type="ECO:0000256" key="1">
    <source>
        <dbReference type="ARBA" id="ARBA00004123"/>
    </source>
</evidence>
<dbReference type="PANTHER" id="PTHR45821:SF5">
    <property type="entry name" value="SNF2 DOMAIN-CONTAINING PROTEIN CLASSY 4"/>
    <property type="match status" value="1"/>
</dbReference>
<reference evidence="7 8" key="1">
    <citation type="journal article" date="2021" name="BMC Genomics">
        <title>Datura genome reveals duplications of psychoactive alkaloid biosynthetic genes and high mutation rate following tissue culture.</title>
        <authorList>
            <person name="Rajewski A."/>
            <person name="Carter-House D."/>
            <person name="Stajich J."/>
            <person name="Litt A."/>
        </authorList>
    </citation>
    <scope>NUCLEOTIDE SEQUENCE [LARGE SCALE GENOMIC DNA]</scope>
    <source>
        <strain evidence="7">AR-01</strain>
    </source>
</reference>
<evidence type="ECO:0000313" key="7">
    <source>
        <dbReference type="EMBL" id="MCD9638266.1"/>
    </source>
</evidence>